<keyword evidence="3 6" id="KW-0812">Transmembrane</keyword>
<feature type="transmembrane region" description="Helical" evidence="6">
    <location>
        <begin position="73"/>
        <end position="92"/>
    </location>
</feature>
<evidence type="ECO:0000256" key="3">
    <source>
        <dbReference type="ARBA" id="ARBA00022692"/>
    </source>
</evidence>
<proteinExistence type="predicted"/>
<evidence type="ECO:0000256" key="4">
    <source>
        <dbReference type="ARBA" id="ARBA00022989"/>
    </source>
</evidence>
<keyword evidence="5 6" id="KW-0472">Membrane</keyword>
<feature type="domain" description="Major facilitator superfamily (MFS) profile" evidence="7">
    <location>
        <begin position="7"/>
        <end position="444"/>
    </location>
</feature>
<accession>A0A9D1Z0J2</accession>
<dbReference type="GO" id="GO:0016020">
    <property type="term" value="C:membrane"/>
    <property type="evidence" value="ECO:0007669"/>
    <property type="project" value="UniProtKB-SubCell"/>
</dbReference>
<feature type="transmembrane region" description="Helical" evidence="6">
    <location>
        <begin position="259"/>
        <end position="285"/>
    </location>
</feature>
<feature type="transmembrane region" description="Helical" evidence="6">
    <location>
        <begin position="134"/>
        <end position="153"/>
    </location>
</feature>
<keyword evidence="2" id="KW-0813">Transport</keyword>
<dbReference type="PROSITE" id="PS50850">
    <property type="entry name" value="MFS"/>
    <property type="match status" value="1"/>
</dbReference>
<feature type="transmembrane region" description="Helical" evidence="6">
    <location>
        <begin position="43"/>
        <end position="61"/>
    </location>
</feature>
<feature type="transmembrane region" description="Helical" evidence="6">
    <location>
        <begin position="98"/>
        <end position="122"/>
    </location>
</feature>
<dbReference type="Pfam" id="PF07690">
    <property type="entry name" value="MFS_1"/>
    <property type="match status" value="2"/>
</dbReference>
<dbReference type="AlphaFoldDB" id="A0A9D1Z0J2"/>
<dbReference type="InterPro" id="IPR011701">
    <property type="entry name" value="MFS"/>
</dbReference>
<name>A0A9D1Z0J2_9BACT</name>
<evidence type="ECO:0000313" key="8">
    <source>
        <dbReference type="EMBL" id="HIY69128.1"/>
    </source>
</evidence>
<feature type="transmembrane region" description="Helical" evidence="6">
    <location>
        <begin position="325"/>
        <end position="344"/>
    </location>
</feature>
<evidence type="ECO:0000313" key="9">
    <source>
        <dbReference type="Proteomes" id="UP000886844"/>
    </source>
</evidence>
<dbReference type="InterPro" id="IPR036259">
    <property type="entry name" value="MFS_trans_sf"/>
</dbReference>
<gene>
    <name evidence="8" type="ORF">H9828_06905</name>
</gene>
<dbReference type="FunFam" id="1.20.1250.20:FF:000168">
    <property type="entry name" value="Transporter, major facilitator family"/>
    <property type="match status" value="1"/>
</dbReference>
<dbReference type="GO" id="GO:0022857">
    <property type="term" value="F:transmembrane transporter activity"/>
    <property type="evidence" value="ECO:0007669"/>
    <property type="project" value="InterPro"/>
</dbReference>
<reference evidence="8" key="1">
    <citation type="journal article" date="2021" name="PeerJ">
        <title>Extensive microbial diversity within the chicken gut microbiome revealed by metagenomics and culture.</title>
        <authorList>
            <person name="Gilroy R."/>
            <person name="Ravi A."/>
            <person name="Getino M."/>
            <person name="Pursley I."/>
            <person name="Horton D.L."/>
            <person name="Alikhan N.F."/>
            <person name="Baker D."/>
            <person name="Gharbi K."/>
            <person name="Hall N."/>
            <person name="Watson M."/>
            <person name="Adriaenssens E.M."/>
            <person name="Foster-Nyarko E."/>
            <person name="Jarju S."/>
            <person name="Secka A."/>
            <person name="Antonio M."/>
            <person name="Oren A."/>
            <person name="Chaudhuri R.R."/>
            <person name="La Ragione R."/>
            <person name="Hildebrand F."/>
            <person name="Pallen M.J."/>
        </authorList>
    </citation>
    <scope>NUCLEOTIDE SEQUENCE</scope>
    <source>
        <strain evidence="8">5134</strain>
    </source>
</reference>
<dbReference type="CDD" id="cd17321">
    <property type="entry name" value="MFS_MMR_MDR_like"/>
    <property type="match status" value="1"/>
</dbReference>
<evidence type="ECO:0000256" key="5">
    <source>
        <dbReference type="ARBA" id="ARBA00023136"/>
    </source>
</evidence>
<dbReference type="Gene3D" id="1.20.1720.10">
    <property type="entry name" value="Multidrug resistance protein D"/>
    <property type="match status" value="1"/>
</dbReference>
<dbReference type="Gene3D" id="1.20.1250.20">
    <property type="entry name" value="MFS general substrate transporter like domains"/>
    <property type="match status" value="1"/>
</dbReference>
<evidence type="ECO:0000256" key="1">
    <source>
        <dbReference type="ARBA" id="ARBA00004141"/>
    </source>
</evidence>
<dbReference type="PANTHER" id="PTHR42718:SF9">
    <property type="entry name" value="MAJOR FACILITATOR SUPERFAMILY MULTIDRUG TRANSPORTER MFSC"/>
    <property type="match status" value="1"/>
</dbReference>
<keyword evidence="4 6" id="KW-1133">Transmembrane helix</keyword>
<comment type="subcellular location">
    <subcellularLocation>
        <location evidence="1">Membrane</location>
        <topology evidence="1">Multi-pass membrane protein</topology>
    </subcellularLocation>
</comment>
<evidence type="ECO:0000256" key="6">
    <source>
        <dbReference type="SAM" id="Phobius"/>
    </source>
</evidence>
<protein>
    <submittedName>
        <fullName evidence="8">MFS transporter</fullName>
    </submittedName>
</protein>
<dbReference type="SUPFAM" id="SSF103473">
    <property type="entry name" value="MFS general substrate transporter"/>
    <property type="match status" value="1"/>
</dbReference>
<feature type="transmembrane region" description="Helical" evidence="6">
    <location>
        <begin position="297"/>
        <end position="318"/>
    </location>
</feature>
<feature type="transmembrane region" description="Helical" evidence="6">
    <location>
        <begin position="223"/>
        <end position="239"/>
    </location>
</feature>
<evidence type="ECO:0000259" key="7">
    <source>
        <dbReference type="PROSITE" id="PS50850"/>
    </source>
</evidence>
<sequence>MPRRLGAILAVAFGVSLSVIDGTIANVALPTIGAQLGISAADSIWIVNAYQLAIMVSLLSFSALGDVIGYRKVYIGGLALFTVASVGCSLSGSFQTLVLARVMQGFGAAAITSVNTTLIRFIYPKAQLGRGMGINATVVAVSSVAGPTIAAGILAIADWPWLFAVNIPIGLAALRLSHRFLPQNPVKDAAHRFSWRDALMNALTFGLLMASVEGFSHGIDSKLLSLGIAALLVIGFLFIRSQLHETYPILPFDLLRIPIFSVSVLTSICSFLAQMLAMVALPFYLQHACGYSDVQTGLLLTAWPAVIMIVAPVAGVLVERIHAGLLGGAGLAAMATGLFLLAWLPEHPTDFDLIWRLVLCGAGFGLFQSPNNSILIASAPPARSGSASGMLATARLVGQTTGAALMALLFHLLPQNSTHAALMIAGSFALAAAVISFARISLPLPEGLERKHHRKA</sequence>
<comment type="caution">
    <text evidence="8">The sequence shown here is derived from an EMBL/GenBank/DDBJ whole genome shotgun (WGS) entry which is preliminary data.</text>
</comment>
<dbReference type="Proteomes" id="UP000886844">
    <property type="component" value="Unassembled WGS sequence"/>
</dbReference>
<dbReference type="FunFam" id="1.20.1720.10:FF:000011">
    <property type="entry name" value="Transporter, major facilitator family"/>
    <property type="match status" value="1"/>
</dbReference>
<feature type="transmembrane region" description="Helical" evidence="6">
    <location>
        <begin position="419"/>
        <end position="442"/>
    </location>
</feature>
<reference evidence="8" key="2">
    <citation type="submission" date="2021-04" db="EMBL/GenBank/DDBJ databases">
        <authorList>
            <person name="Gilroy R."/>
        </authorList>
    </citation>
    <scope>NUCLEOTIDE SEQUENCE</scope>
    <source>
        <strain evidence="8">5134</strain>
    </source>
</reference>
<dbReference type="PANTHER" id="PTHR42718">
    <property type="entry name" value="MAJOR FACILITATOR SUPERFAMILY MULTIDRUG TRANSPORTER MFSC"/>
    <property type="match status" value="1"/>
</dbReference>
<dbReference type="EMBL" id="DXDA01000056">
    <property type="protein sequence ID" value="HIY69128.1"/>
    <property type="molecule type" value="Genomic_DNA"/>
</dbReference>
<dbReference type="InterPro" id="IPR020846">
    <property type="entry name" value="MFS_dom"/>
</dbReference>
<feature type="transmembrane region" description="Helical" evidence="6">
    <location>
        <begin position="389"/>
        <end position="413"/>
    </location>
</feature>
<evidence type="ECO:0000256" key="2">
    <source>
        <dbReference type="ARBA" id="ARBA00022448"/>
    </source>
</evidence>
<organism evidence="8 9">
    <name type="scientific">Candidatus Alistipes intestinigallinarum</name>
    <dbReference type="NCBI Taxonomy" id="2838440"/>
    <lineage>
        <taxon>Bacteria</taxon>
        <taxon>Pseudomonadati</taxon>
        <taxon>Bacteroidota</taxon>
        <taxon>Bacteroidia</taxon>
        <taxon>Bacteroidales</taxon>
        <taxon>Rikenellaceae</taxon>
        <taxon>Alistipes</taxon>
    </lineage>
</organism>